<accession>A0ABT0A5R1</accession>
<feature type="region of interest" description="Disordered" evidence="1">
    <location>
        <begin position="26"/>
        <end position="51"/>
    </location>
</feature>
<sequence>MTRNPLHAALAATLFASLAMVGCKKNADTTADTPPPASTPAPTTPAPVEPAPAPAAMAVTTVDLGNAVGADNRVAAPMTSFATTDTIHASVATDGASAGNLTAKWTFQDGQVVDTQDKAVAAGPQVTDFSISKPDGWPAGKYTLEISSGGMVVQTREFEVK</sequence>
<proteinExistence type="predicted"/>
<reference evidence="3 4" key="1">
    <citation type="submission" date="2022-03" db="EMBL/GenBank/DDBJ databases">
        <title>Luteimonas soily sp. nov., a novel bacterium isolated from the soil.</title>
        <authorList>
            <person name="Zhang X."/>
        </authorList>
    </citation>
    <scope>NUCLEOTIDE SEQUENCE [LARGE SCALE GENOMIC DNA]</scope>
    <source>
        <strain evidence="3 4">50</strain>
    </source>
</reference>
<protein>
    <submittedName>
        <fullName evidence="3">DUF3244 domain-containing protein</fullName>
    </submittedName>
</protein>
<dbReference type="RefSeq" id="WP_243321685.1">
    <property type="nucleotide sequence ID" value="NZ_JALGCL010000003.1"/>
</dbReference>
<feature type="compositionally biased region" description="Pro residues" evidence="1">
    <location>
        <begin position="33"/>
        <end position="51"/>
    </location>
</feature>
<evidence type="ECO:0000256" key="2">
    <source>
        <dbReference type="SAM" id="SignalP"/>
    </source>
</evidence>
<dbReference type="EMBL" id="JALGCL010000003">
    <property type="protein sequence ID" value="MCJ0826329.1"/>
    <property type="molecule type" value="Genomic_DNA"/>
</dbReference>
<gene>
    <name evidence="3" type="ORF">MQC88_10265</name>
</gene>
<evidence type="ECO:0000313" key="3">
    <source>
        <dbReference type="EMBL" id="MCJ0826329.1"/>
    </source>
</evidence>
<organism evidence="3 4">
    <name type="scientific">Cognatiluteimonas sedimenti</name>
    <dbReference type="NCBI Taxonomy" id="2927791"/>
    <lineage>
        <taxon>Bacteria</taxon>
        <taxon>Pseudomonadati</taxon>
        <taxon>Pseudomonadota</taxon>
        <taxon>Gammaproteobacteria</taxon>
        <taxon>Lysobacterales</taxon>
        <taxon>Lysobacteraceae</taxon>
        <taxon>Cognatiluteimonas</taxon>
    </lineage>
</organism>
<keyword evidence="2" id="KW-0732">Signal</keyword>
<dbReference type="PROSITE" id="PS51257">
    <property type="entry name" value="PROKAR_LIPOPROTEIN"/>
    <property type="match status" value="1"/>
</dbReference>
<evidence type="ECO:0000313" key="4">
    <source>
        <dbReference type="Proteomes" id="UP001165423"/>
    </source>
</evidence>
<name>A0ABT0A5R1_9GAMM</name>
<evidence type="ECO:0000256" key="1">
    <source>
        <dbReference type="SAM" id="MobiDB-lite"/>
    </source>
</evidence>
<dbReference type="Proteomes" id="UP001165423">
    <property type="component" value="Unassembled WGS sequence"/>
</dbReference>
<comment type="caution">
    <text evidence="3">The sequence shown here is derived from an EMBL/GenBank/DDBJ whole genome shotgun (WGS) entry which is preliminary data.</text>
</comment>
<feature type="chain" id="PRO_5046860256" evidence="2">
    <location>
        <begin position="22"/>
        <end position="161"/>
    </location>
</feature>
<keyword evidence="4" id="KW-1185">Reference proteome</keyword>
<feature type="signal peptide" evidence="2">
    <location>
        <begin position="1"/>
        <end position="21"/>
    </location>
</feature>